<protein>
    <submittedName>
        <fullName evidence="1">Ribonuclease</fullName>
    </submittedName>
</protein>
<dbReference type="EMBL" id="CP092471">
    <property type="protein sequence ID" value="UVI38415.1"/>
    <property type="molecule type" value="Genomic_DNA"/>
</dbReference>
<dbReference type="RefSeq" id="WP_265557580.1">
    <property type="nucleotide sequence ID" value="NZ_CP092471.1"/>
</dbReference>
<name>A0ABY5SV23_9SPHN</name>
<keyword evidence="2" id="KW-1185">Reference proteome</keyword>
<accession>A0ABY5SV23</accession>
<dbReference type="Proteomes" id="UP001065265">
    <property type="component" value="Chromosome"/>
</dbReference>
<sequence length="319" mass="34916">MAEWLVEEGIGETRALLIEGDEVLAAKLHWPGELVADQVVEAKLTHRAAGRSRGTAVTDSGVEILLDRLPRDTTEGTRIAVRITRAALAERGRYKRAQGRFEQRSDSKSEQNPVAFGRKLARFPSNCWESVWNAAWDGEIAFAGGSLLFAVTPGMIVVDVDGDLRPAELARAAVEPLARALRQFDCGGSIGIDFPTLDQKADRKAVDAALEQALAGWPHERTAMNGFGFVQIVARLTGPSLLHRMATQRTEMAARMTLRRAEMCEGTGRMLELAVHPAIAAKLRPEWLDELARRTGKQVRIAADPAIALEAGHAQMLER</sequence>
<reference evidence="1" key="1">
    <citation type="submission" date="2022-02" db="EMBL/GenBank/DDBJ databases">
        <title>Qipengyuania spongiae sp. nov., isolated from marine sponge.</title>
        <authorList>
            <person name="Li Z."/>
            <person name="Zhang M."/>
        </authorList>
    </citation>
    <scope>NUCLEOTIDE SEQUENCE</scope>
    <source>
        <strain evidence="1">PHS-Z21</strain>
    </source>
</reference>
<evidence type="ECO:0000313" key="2">
    <source>
        <dbReference type="Proteomes" id="UP001065265"/>
    </source>
</evidence>
<proteinExistence type="predicted"/>
<organism evidence="1 2">
    <name type="scientific">Qipengyuania spongiae</name>
    <dbReference type="NCBI Taxonomy" id="2909673"/>
    <lineage>
        <taxon>Bacteria</taxon>
        <taxon>Pseudomonadati</taxon>
        <taxon>Pseudomonadota</taxon>
        <taxon>Alphaproteobacteria</taxon>
        <taxon>Sphingomonadales</taxon>
        <taxon>Erythrobacteraceae</taxon>
        <taxon>Qipengyuania</taxon>
    </lineage>
</organism>
<gene>
    <name evidence="1" type="ORF">L1F33_09090</name>
</gene>
<evidence type="ECO:0000313" key="1">
    <source>
        <dbReference type="EMBL" id="UVI38415.1"/>
    </source>
</evidence>